<dbReference type="GeneID" id="20314115"/>
<dbReference type="RefSeq" id="XP_009161919.1">
    <property type="nucleotide sequence ID" value="XM_009163655.1"/>
</dbReference>
<dbReference type="GO" id="GO:0003677">
    <property type="term" value="F:DNA binding"/>
    <property type="evidence" value="ECO:0007669"/>
    <property type="project" value="InterPro"/>
</dbReference>
<dbReference type="KEGG" id="ein:Eint_111615"/>
<accession>W8Q236</accession>
<dbReference type="Proteomes" id="UP000002313">
    <property type="component" value="Chromosome XI"/>
</dbReference>
<gene>
    <name evidence="2" type="ORF">Eint_111615</name>
</gene>
<dbReference type="InterPro" id="IPR004343">
    <property type="entry name" value="Plus-3_dom"/>
</dbReference>
<proteinExistence type="predicted"/>
<dbReference type="AlphaFoldDB" id="W8Q236"/>
<evidence type="ECO:0000313" key="2">
    <source>
        <dbReference type="EMBL" id="AHL30174.1"/>
    </source>
</evidence>
<dbReference type="PROSITE" id="PS51360">
    <property type="entry name" value="PLUS3"/>
    <property type="match status" value="1"/>
</dbReference>
<keyword evidence="3" id="KW-1185">Reference proteome</keyword>
<protein>
    <recommendedName>
        <fullName evidence="1">Plus3 domain-containing protein</fullName>
    </recommendedName>
</protein>
<evidence type="ECO:0000313" key="3">
    <source>
        <dbReference type="Proteomes" id="UP000002313"/>
    </source>
</evidence>
<dbReference type="HOGENOM" id="CLU_2793960_0_0_1"/>
<dbReference type="VEuPathDB" id="MicrosporidiaDB:Eint_111615"/>
<reference evidence="2 3" key="1">
    <citation type="journal article" date="2010" name="Nat. Commun.">
        <title>The complete sequence of the smallest known nuclear genome from the microsporidian Encephalitozoon intestinalis.</title>
        <authorList>
            <person name="Corradi N."/>
            <person name="Pombert J.-F."/>
            <person name="Farinelli L."/>
            <person name="Didier E.S."/>
            <person name="Keeling P.J."/>
        </authorList>
    </citation>
    <scope>NUCLEOTIDE SEQUENCE [LARGE SCALE GENOMIC DNA]</scope>
    <source>
        <strain evidence="2 3">ATCC 50506</strain>
    </source>
</reference>
<sequence>MLTRITLDKMNERYAGVYYSPRPSELPSLETVRIVRLSHKQKKKILTAPAMKSTIIGCALPSPSGKDN</sequence>
<reference evidence="2 3" key="2">
    <citation type="journal article" date="2012" name="Proc. Natl. Acad. Sci. U.S.A.">
        <title>Gain and loss of multiple functionally related, horizontally transferred genes in the reduced genomes of two microsporidian parasites.</title>
        <authorList>
            <person name="Pombert J.-F."/>
            <person name="Selman M."/>
            <person name="Burki F."/>
            <person name="Bardell F.T."/>
            <person name="Farinelli L."/>
            <person name="Solter L.F."/>
            <person name="Whitman D.W."/>
            <person name="Weiss L.M."/>
            <person name="Corradi N."/>
            <person name="Keeling P.J."/>
        </authorList>
    </citation>
    <scope>NUCLEOTIDE SEQUENCE [LARGE SCALE GENOMIC DNA]</scope>
    <source>
        <strain evidence="2 3">ATCC 50506</strain>
    </source>
</reference>
<organism evidence="2 3">
    <name type="scientific">Encephalitozoon intestinalis (strain ATCC 50506)</name>
    <name type="common">Microsporidian parasite</name>
    <name type="synonym">Septata intestinalis</name>
    <dbReference type="NCBI Taxonomy" id="876142"/>
    <lineage>
        <taxon>Eukaryota</taxon>
        <taxon>Fungi</taxon>
        <taxon>Fungi incertae sedis</taxon>
        <taxon>Microsporidia</taxon>
        <taxon>Unikaryonidae</taxon>
        <taxon>Encephalitozoon</taxon>
    </lineage>
</organism>
<dbReference type="EMBL" id="CP001952">
    <property type="protein sequence ID" value="AHL30174.1"/>
    <property type="molecule type" value="Genomic_DNA"/>
</dbReference>
<evidence type="ECO:0000259" key="1">
    <source>
        <dbReference type="PROSITE" id="PS51360"/>
    </source>
</evidence>
<name>W8Q236_ENCIT</name>
<dbReference type="OrthoDB" id="10409938at2759"/>
<feature type="domain" description="Plus3" evidence="1">
    <location>
        <begin position="26"/>
        <end position="68"/>
    </location>
</feature>